<evidence type="ECO:0000256" key="1">
    <source>
        <dbReference type="ARBA" id="ARBA00006484"/>
    </source>
</evidence>
<keyword evidence="2" id="KW-0521">NADP</keyword>
<dbReference type="PANTHER" id="PTHR43639:SF1">
    <property type="entry name" value="SHORT-CHAIN DEHYDROGENASE_REDUCTASE FAMILY PROTEIN"/>
    <property type="match status" value="1"/>
</dbReference>
<dbReference type="Pfam" id="PF13561">
    <property type="entry name" value="adh_short_C2"/>
    <property type="match status" value="1"/>
</dbReference>
<evidence type="ECO:0000256" key="4">
    <source>
        <dbReference type="SAM" id="MobiDB-lite"/>
    </source>
</evidence>
<dbReference type="Proteomes" id="UP000076744">
    <property type="component" value="Unassembled WGS sequence"/>
</dbReference>
<organism evidence="6 7">
    <name type="scientific">Cordyceps fumosorosea (strain ARSEF 2679)</name>
    <name type="common">Isaria fumosorosea</name>
    <dbReference type="NCBI Taxonomy" id="1081104"/>
    <lineage>
        <taxon>Eukaryota</taxon>
        <taxon>Fungi</taxon>
        <taxon>Dikarya</taxon>
        <taxon>Ascomycota</taxon>
        <taxon>Pezizomycotina</taxon>
        <taxon>Sordariomycetes</taxon>
        <taxon>Hypocreomycetidae</taxon>
        <taxon>Hypocreales</taxon>
        <taxon>Cordycipitaceae</taxon>
        <taxon>Cordyceps</taxon>
    </lineage>
</organism>
<keyword evidence="3" id="KW-0560">Oxidoreductase</keyword>
<dbReference type="STRING" id="1081104.A0A168D9F8"/>
<dbReference type="InterPro" id="IPR002347">
    <property type="entry name" value="SDR_fam"/>
</dbReference>
<comment type="similarity">
    <text evidence="1">Belongs to the short-chain dehydrogenases/reductases (SDR) family.</text>
</comment>
<dbReference type="PANTHER" id="PTHR43639">
    <property type="entry name" value="OXIDOREDUCTASE, SHORT-CHAIN DEHYDROGENASE/REDUCTASE FAMILY (AFU_ORTHOLOGUE AFUA_5G02870)"/>
    <property type="match status" value="1"/>
</dbReference>
<evidence type="ECO:0000313" key="6">
    <source>
        <dbReference type="EMBL" id="OAA72323.1"/>
    </source>
</evidence>
<dbReference type="PROSITE" id="PS00061">
    <property type="entry name" value="ADH_SHORT"/>
    <property type="match status" value="1"/>
</dbReference>
<name>A0A168D9F8_CORFA</name>
<keyword evidence="7" id="KW-1185">Reference proteome</keyword>
<dbReference type="OrthoDB" id="9991317at2759"/>
<evidence type="ECO:0000259" key="5">
    <source>
        <dbReference type="Pfam" id="PF12770"/>
    </source>
</evidence>
<comment type="caution">
    <text evidence="6">The sequence shown here is derived from an EMBL/GenBank/DDBJ whole genome shotgun (WGS) entry which is preliminary data.</text>
</comment>
<dbReference type="PRINTS" id="PR00081">
    <property type="entry name" value="GDHRDH"/>
</dbReference>
<dbReference type="CDD" id="cd05233">
    <property type="entry name" value="SDR_c"/>
    <property type="match status" value="1"/>
</dbReference>
<dbReference type="GO" id="GO:0016491">
    <property type="term" value="F:oxidoreductase activity"/>
    <property type="evidence" value="ECO:0007669"/>
    <property type="project" value="UniProtKB-KW"/>
</dbReference>
<evidence type="ECO:0000256" key="3">
    <source>
        <dbReference type="ARBA" id="ARBA00023002"/>
    </source>
</evidence>
<dbReference type="InterPro" id="IPR020904">
    <property type="entry name" value="Sc_DH/Rdtase_CS"/>
</dbReference>
<protein>
    <submittedName>
        <fullName evidence="6">NAD(P)-binding domain protein</fullName>
    </submittedName>
</protein>
<dbReference type="EMBL" id="AZHB01000002">
    <property type="protein sequence ID" value="OAA72323.1"/>
    <property type="molecule type" value="Genomic_DNA"/>
</dbReference>
<feature type="domain" description="CHAT" evidence="5">
    <location>
        <begin position="1034"/>
        <end position="1352"/>
    </location>
</feature>
<dbReference type="RefSeq" id="XP_018707769.1">
    <property type="nucleotide sequence ID" value="XM_018845003.1"/>
</dbReference>
<dbReference type="InterPro" id="IPR036291">
    <property type="entry name" value="NAD(P)-bd_dom_sf"/>
</dbReference>
<dbReference type="FunFam" id="3.40.50.720:FF:000084">
    <property type="entry name" value="Short-chain dehydrogenase reductase"/>
    <property type="match status" value="1"/>
</dbReference>
<sequence>MPDSLSLQNKVAIVTGSGRENGIGAGIALALARNGASVVVHYVSDSVEHRASQVCETLREAGGQAIAVQAALDTIEGAHHLVSKTLEGLDTNHIDILVNNAGIAYFSAITEDLEVKQLADVFHVNVLGPFYMVHAVLPHMPRGGRIINISSTNSKRGNVNVSTYAASKAALDSLTWTWAGELGRTRGITVNSIAPGPVLTDLYPKGHEQALMETEIALTRAEDRAGTPADIGDAVLLLVNERARWITGQYISLFLEAEFHRGMHACIHFIYNSKDASCRPRDTNLGIEASLDDYPLPLMRKDAAERLIIVVRRLLQQANPHAALSIYTVLIGWYTLDEVNSGELLAEILDHGSVPDSLLAARVYIENAKAVARRETFEVARILISEAKSAVAHLGERSARADELRLLDAQMAFIALGGLDALSGPLASAVIEGEYAAMVRDFTLTAHYNLAARAVTEYMACTDYIRRPTRVDEILALSDALGAASGNAAYMWTTRLIALGSAPLQGQVALGRQGVWCQAYLERYAEAGAWEVARRYALYYSMYYHKVGDWTRQLQWSVAAQELDAKITNDPRTRLSGMYQIFTVMIQRLQNLPAPDDDEEEEEEDDELEMVQQYGIDGFEACEEAGFKELAHSFLDKLSHVGIVPEALLVTSSQESAALAVAPLGEPKNMDADELLALYMKQRDLLDRLLGYDCVDQAFELHDQLTAHLEPIFEVLRHGTDLKLRAGDYAAVQNAMDVRLSKGVLRADAARGTNHDYRERALAIVQAAAARSGETGQLETRREALLVAAQWAFRMKEPGWGRVVVDLLRQADDCMDASRRHVTAASRLDALDQKQHLVASYGRSDVYVFGYMVMTALKDTGSESLALMSPEDSVSAEDVWTWMQRGKGRSIMDMLEAAEEPAPPAADTSSPDDKAPPSDKAPLAAEFDIGISLHDVQSMASDYAMSKTPDTGSSMIMADWFLTSSHIDMVVVDAAGQVHVETLDFTLENAMKSLLRQPFRLRGAADVKSWREAYLGRPEFLGELLTAEALAELDWLVEPLAHHSKPGDLLVLCPSGALHGLPLHALPVDGRPLVERNPIIYTTSLSLLFRCYQSASRREATAPPTAAVFGVYGKAGRENDAGSGGKSDEERRVEETLESVSGLLRTEVDYDVSPDAFVDRCRDRHLIHYHGHAVLGKARSKHDARFGQSLLLAGHRRRSSSPSPPESDALLQWDDSIDDALLLSGSDTPGGPPRAARLSARDMMTRLTLPAAHVTLIACSSASQDFSAGDEPQGLIPVLMLCGATSVLGTLWPILSADGRAFSECFYAAAFGSEKMRPGEVVNLARAVQRSVLAMRARRPEPIHWAGFVLHGAWFHKC</sequence>
<accession>A0A168D9F8</accession>
<dbReference type="SUPFAM" id="SSF51735">
    <property type="entry name" value="NAD(P)-binding Rossmann-fold domains"/>
    <property type="match status" value="1"/>
</dbReference>
<dbReference type="Pfam" id="PF12770">
    <property type="entry name" value="CHAT"/>
    <property type="match status" value="1"/>
</dbReference>
<dbReference type="PRINTS" id="PR00080">
    <property type="entry name" value="SDRFAMILY"/>
</dbReference>
<evidence type="ECO:0000256" key="2">
    <source>
        <dbReference type="ARBA" id="ARBA00022857"/>
    </source>
</evidence>
<reference evidence="6 7" key="1">
    <citation type="journal article" date="2016" name="Genome Biol. Evol.">
        <title>Divergent and convergent evolution of fungal pathogenicity.</title>
        <authorList>
            <person name="Shang Y."/>
            <person name="Xiao G."/>
            <person name="Zheng P."/>
            <person name="Cen K."/>
            <person name="Zhan S."/>
            <person name="Wang C."/>
        </authorList>
    </citation>
    <scope>NUCLEOTIDE SEQUENCE [LARGE SCALE GENOMIC DNA]</scope>
    <source>
        <strain evidence="6 7">ARSEF 2679</strain>
    </source>
</reference>
<evidence type="ECO:0000313" key="7">
    <source>
        <dbReference type="Proteomes" id="UP000076744"/>
    </source>
</evidence>
<feature type="region of interest" description="Disordered" evidence="4">
    <location>
        <begin position="899"/>
        <end position="921"/>
    </location>
</feature>
<dbReference type="GeneID" id="30017688"/>
<gene>
    <name evidence="6" type="ORF">ISF_01396</name>
</gene>
<proteinExistence type="inferred from homology"/>
<dbReference type="Gene3D" id="3.40.50.720">
    <property type="entry name" value="NAD(P)-binding Rossmann-like Domain"/>
    <property type="match status" value="1"/>
</dbReference>
<dbReference type="InterPro" id="IPR024983">
    <property type="entry name" value="CHAT_dom"/>
</dbReference>